<dbReference type="GO" id="GO:0016020">
    <property type="term" value="C:membrane"/>
    <property type="evidence" value="ECO:0007669"/>
    <property type="project" value="UniProtKB-SubCell"/>
</dbReference>
<feature type="transmembrane region" description="Helical" evidence="6">
    <location>
        <begin position="254"/>
        <end position="275"/>
    </location>
</feature>
<evidence type="ECO:0000313" key="7">
    <source>
        <dbReference type="EMBL" id="RUR68714.1"/>
    </source>
</evidence>
<protein>
    <submittedName>
        <fullName evidence="7">ZIP family metal transporter</fullName>
    </submittedName>
</protein>
<dbReference type="RefSeq" id="WP_126022847.1">
    <property type="nucleotide sequence ID" value="NZ_RXFT01000006.1"/>
</dbReference>
<dbReference type="PANTHER" id="PTHR16950">
    <property type="entry name" value="ZINC TRANSPORTER SLC39A7 HISTIDINE-RICH MEMBRANE PROTEIN KE4"/>
    <property type="match status" value="1"/>
</dbReference>
<feature type="region of interest" description="Disordered" evidence="5">
    <location>
        <begin position="95"/>
        <end position="128"/>
    </location>
</feature>
<feature type="region of interest" description="Disordered" evidence="5">
    <location>
        <begin position="278"/>
        <end position="299"/>
    </location>
</feature>
<dbReference type="AlphaFoldDB" id="A0A433MM56"/>
<keyword evidence="3 6" id="KW-1133">Transmembrane helix</keyword>
<comment type="subcellular location">
    <subcellularLocation>
        <location evidence="1">Membrane</location>
        <topology evidence="1">Multi-pass membrane protein</topology>
    </subcellularLocation>
</comment>
<feature type="transmembrane region" description="Helical" evidence="6">
    <location>
        <begin position="221"/>
        <end position="242"/>
    </location>
</feature>
<proteinExistence type="predicted"/>
<organism evidence="7 8">
    <name type="scientific">Variovorax guangxiensis</name>
    <dbReference type="NCBI Taxonomy" id="1775474"/>
    <lineage>
        <taxon>Bacteria</taxon>
        <taxon>Pseudomonadati</taxon>
        <taxon>Pseudomonadota</taxon>
        <taxon>Betaproteobacteria</taxon>
        <taxon>Burkholderiales</taxon>
        <taxon>Comamonadaceae</taxon>
        <taxon>Variovorax</taxon>
    </lineage>
</organism>
<feature type="transmembrane region" description="Helical" evidence="6">
    <location>
        <begin position="193"/>
        <end position="215"/>
    </location>
</feature>
<feature type="compositionally biased region" description="Basic and acidic residues" evidence="5">
    <location>
        <begin position="95"/>
        <end position="118"/>
    </location>
</feature>
<evidence type="ECO:0000256" key="5">
    <source>
        <dbReference type="SAM" id="MobiDB-lite"/>
    </source>
</evidence>
<sequence length="299" mass="31642">MNLIVIIAATLVAGIGSVWVAALLLKVGVRSGSGGVNPQHLLSLAAGALLATAFMHLLPEAFESRIEPGLLFGVLLFGLVFFFLLDKAELWHHGHEHHQGEEKGGTDGHDHHGHDHAHGHSHGHAHGPRTGGWAVLTGDSVHCFGDGILIASAFTADIRLGLVAALAVLAHEIPHHIGDLVVLRQSSANQRAALVKVSLAGTMTALGGIAGWWLVDQLHGLLPYFLVLAGSSFVYVALADLIPQLQKRLPARQTAAQILWLVAGIALVTLVSRLAHGEHGHEHGHDDPGHGEHGHVHKD</sequence>
<keyword evidence="2 6" id="KW-0812">Transmembrane</keyword>
<dbReference type="GO" id="GO:0046873">
    <property type="term" value="F:metal ion transmembrane transporter activity"/>
    <property type="evidence" value="ECO:0007669"/>
    <property type="project" value="InterPro"/>
</dbReference>
<dbReference type="InterPro" id="IPR003689">
    <property type="entry name" value="ZIP"/>
</dbReference>
<reference evidence="7 8" key="1">
    <citation type="submission" date="2018-12" db="EMBL/GenBank/DDBJ databases">
        <title>The genome sequences of Variovorax guangxiensis DSM 27352.</title>
        <authorList>
            <person name="Gao J."/>
            <person name="Sun J."/>
        </authorList>
    </citation>
    <scope>NUCLEOTIDE SEQUENCE [LARGE SCALE GENOMIC DNA]</scope>
    <source>
        <strain evidence="7 8">DSM 27352</strain>
    </source>
</reference>
<evidence type="ECO:0000256" key="1">
    <source>
        <dbReference type="ARBA" id="ARBA00004141"/>
    </source>
</evidence>
<feature type="transmembrane region" description="Helical" evidence="6">
    <location>
        <begin position="6"/>
        <end position="29"/>
    </location>
</feature>
<feature type="transmembrane region" description="Helical" evidence="6">
    <location>
        <begin position="41"/>
        <end position="59"/>
    </location>
</feature>
<dbReference type="EMBL" id="RXFT01000006">
    <property type="protein sequence ID" value="RUR68714.1"/>
    <property type="molecule type" value="Genomic_DNA"/>
</dbReference>
<name>A0A433MM56_9BURK</name>
<evidence type="ECO:0000256" key="6">
    <source>
        <dbReference type="SAM" id="Phobius"/>
    </source>
</evidence>
<keyword evidence="4 6" id="KW-0472">Membrane</keyword>
<evidence type="ECO:0000313" key="8">
    <source>
        <dbReference type="Proteomes" id="UP000281118"/>
    </source>
</evidence>
<evidence type="ECO:0000256" key="2">
    <source>
        <dbReference type="ARBA" id="ARBA00022692"/>
    </source>
</evidence>
<evidence type="ECO:0000256" key="4">
    <source>
        <dbReference type="ARBA" id="ARBA00023136"/>
    </source>
</evidence>
<accession>A0A433MM56</accession>
<gene>
    <name evidence="7" type="ORF">EJP67_16770</name>
</gene>
<evidence type="ECO:0000256" key="3">
    <source>
        <dbReference type="ARBA" id="ARBA00022989"/>
    </source>
</evidence>
<dbReference type="Pfam" id="PF02535">
    <property type="entry name" value="Zip"/>
    <property type="match status" value="1"/>
</dbReference>
<dbReference type="OrthoDB" id="9806593at2"/>
<dbReference type="PANTHER" id="PTHR16950:SF16">
    <property type="entry name" value="ZINC TRANSPORTER ZIP13"/>
    <property type="match status" value="1"/>
</dbReference>
<feature type="transmembrane region" description="Helical" evidence="6">
    <location>
        <begin position="65"/>
        <end position="85"/>
    </location>
</feature>
<dbReference type="Proteomes" id="UP000281118">
    <property type="component" value="Unassembled WGS sequence"/>
</dbReference>
<comment type="caution">
    <text evidence="7">The sequence shown here is derived from an EMBL/GenBank/DDBJ whole genome shotgun (WGS) entry which is preliminary data.</text>
</comment>